<gene>
    <name evidence="1" type="ORF">CSLFYP84_00308</name>
</gene>
<dbReference type="EMBL" id="CACRUA010000002">
    <property type="protein sequence ID" value="VYT67840.1"/>
    <property type="molecule type" value="Genomic_DNA"/>
</dbReference>
<organism evidence="1">
    <name type="scientific">Clostridium symbiosum</name>
    <name type="common">Bacteroides symbiosus</name>
    <dbReference type="NCBI Taxonomy" id="1512"/>
    <lineage>
        <taxon>Bacteria</taxon>
        <taxon>Bacillati</taxon>
        <taxon>Bacillota</taxon>
        <taxon>Clostridia</taxon>
        <taxon>Lachnospirales</taxon>
        <taxon>Lachnospiraceae</taxon>
        <taxon>Otoolea</taxon>
    </lineage>
</organism>
<reference evidence="1" key="1">
    <citation type="submission" date="2019-11" db="EMBL/GenBank/DDBJ databases">
        <authorList>
            <person name="Feng L."/>
        </authorList>
    </citation>
    <scope>NUCLEOTIDE SEQUENCE</scope>
    <source>
        <strain evidence="1">CsymbiosumLFYP84</strain>
    </source>
</reference>
<name>A0A6N2YQG1_CLOSY</name>
<protein>
    <submittedName>
        <fullName evidence="1">Uncharacterized protein</fullName>
    </submittedName>
</protein>
<dbReference type="AlphaFoldDB" id="A0A6N2YQG1"/>
<sequence length="359" mass="39993">MNKIQATIYPIVPFDAVIGGTIKFNWSGNQAFKNRCIIKNNETAAVVYDKTINSFKYEHPLDLTVATLSNGNKYNAFITVFDKDNVESDPQQIGQAFICLKSPSFAFTNIVSNQVISASSYTFSLSYSQENGELLDSWSISLYTKSHSLLSTSGTQYDTSVLSHTFNGFTNKNEYSVRAVGKTVNGIDVDTGYINLSVTYSIRDVFSLLEPTNLAKQGCIQIRSNIVSSEGHPESEAIFINGEYVDLKNNSLSYTEGFALKGDFSLAIVFYNAEPNQEILKLSSSTSNALDISITYRIGKFGTDEMRACYELKATSYWVHYVRYSNIIALPQNDDKIGVLVYRKDGFPDIEIRKLGKVV</sequence>
<dbReference type="RefSeq" id="WP_156684249.1">
    <property type="nucleotide sequence ID" value="NZ_CACRUA010000002.1"/>
</dbReference>
<accession>A0A6N2YQG1</accession>
<evidence type="ECO:0000313" key="1">
    <source>
        <dbReference type="EMBL" id="VYT67840.1"/>
    </source>
</evidence>
<proteinExistence type="predicted"/>